<organism evidence="1 2">
    <name type="scientific">Helicobacter pylori Hp H-42</name>
    <dbReference type="NCBI Taxonomy" id="992047"/>
    <lineage>
        <taxon>Bacteria</taxon>
        <taxon>Pseudomonadati</taxon>
        <taxon>Campylobacterota</taxon>
        <taxon>Epsilonproteobacteria</taxon>
        <taxon>Campylobacterales</taxon>
        <taxon>Helicobacteraceae</taxon>
        <taxon>Helicobacter</taxon>
    </lineage>
</organism>
<name>A0AB33XJN1_HELPX</name>
<dbReference type="EMBL" id="AKON01000001">
    <property type="protein sequence ID" value="EJB65113.1"/>
    <property type="molecule type" value="Genomic_DNA"/>
</dbReference>
<dbReference type="AlphaFoldDB" id="A0AB33XJN1"/>
<dbReference type="Proteomes" id="UP000005514">
    <property type="component" value="Unassembled WGS sequence"/>
</dbReference>
<reference evidence="1 2" key="1">
    <citation type="submission" date="2012-04" db="EMBL/GenBank/DDBJ databases">
        <title>Genome sequence of Helicobacter pylori Hp H-42.</title>
        <authorList>
            <person name="Blanchard T.G."/>
            <person name="Czinn S.J."/>
            <person name="McCracken C."/>
            <person name="Abolude K."/>
            <person name="Maroo A."/>
            <person name="Santana-Cruz I."/>
            <person name="Tallon L.J."/>
            <person name="Ficke F.W.F."/>
        </authorList>
    </citation>
    <scope>NUCLEOTIDE SEQUENCE [LARGE SCALE GENOMIC DNA]</scope>
    <source>
        <strain evidence="1 2">Hp H-42</strain>
    </source>
</reference>
<comment type="caution">
    <text evidence="1">The sequence shown here is derived from an EMBL/GenBank/DDBJ whole genome shotgun (WGS) entry which is preliminary data.</text>
</comment>
<accession>A0AB33XJN1</accession>
<evidence type="ECO:0000313" key="2">
    <source>
        <dbReference type="Proteomes" id="UP000005514"/>
    </source>
</evidence>
<gene>
    <name evidence="1" type="ORF">HPHPH42_0056</name>
</gene>
<proteinExistence type="predicted"/>
<sequence>MVYFKGGKRFLGWLRLKVLKRVCCRISSRPIVRIWGKSK</sequence>
<evidence type="ECO:0000313" key="1">
    <source>
        <dbReference type="EMBL" id="EJB65113.1"/>
    </source>
</evidence>
<protein>
    <submittedName>
        <fullName evidence="1">Uncharacterized protein</fullName>
    </submittedName>
</protein>